<feature type="signal peptide" evidence="1">
    <location>
        <begin position="1"/>
        <end position="27"/>
    </location>
</feature>
<dbReference type="Gene3D" id="3.90.226.10">
    <property type="entry name" value="2-enoyl-CoA Hydratase, Chain A, domain 1"/>
    <property type="match status" value="1"/>
</dbReference>
<gene>
    <name evidence="3" type="ORF">SAMN04487854_10981</name>
</gene>
<feature type="domain" description="Tail specific protease" evidence="2">
    <location>
        <begin position="255"/>
        <end position="446"/>
    </location>
</feature>
<dbReference type="RefSeq" id="WP_074989204.1">
    <property type="nucleotide sequence ID" value="NZ_FPAZ01000009.1"/>
</dbReference>
<dbReference type="Proteomes" id="UP000183805">
    <property type="component" value="Unassembled WGS sequence"/>
</dbReference>
<dbReference type="InterPro" id="IPR005151">
    <property type="entry name" value="Tail-specific_protease"/>
</dbReference>
<dbReference type="InterPro" id="IPR029045">
    <property type="entry name" value="ClpP/crotonase-like_dom_sf"/>
</dbReference>
<evidence type="ECO:0000313" key="4">
    <source>
        <dbReference type="Proteomes" id="UP000183805"/>
    </source>
</evidence>
<dbReference type="Pfam" id="PF03572">
    <property type="entry name" value="Peptidase_S41"/>
    <property type="match status" value="1"/>
</dbReference>
<organism evidence="3 4">
    <name type="scientific">Pseudoalteromonas lipolytica</name>
    <dbReference type="NCBI Taxonomy" id="570156"/>
    <lineage>
        <taxon>Bacteria</taxon>
        <taxon>Pseudomonadati</taxon>
        <taxon>Pseudomonadota</taxon>
        <taxon>Gammaproteobacteria</taxon>
        <taxon>Alteromonadales</taxon>
        <taxon>Pseudoalteromonadaceae</taxon>
        <taxon>Pseudoalteromonas</taxon>
    </lineage>
</organism>
<comment type="caution">
    <text evidence="3">The sequence shown here is derived from an EMBL/GenBank/DDBJ whole genome shotgun (WGS) entry which is preliminary data.</text>
</comment>
<dbReference type="SUPFAM" id="SSF52096">
    <property type="entry name" value="ClpP/crotonase"/>
    <property type="match status" value="1"/>
</dbReference>
<keyword evidence="4" id="KW-1185">Reference proteome</keyword>
<proteinExistence type="predicted"/>
<evidence type="ECO:0000313" key="3">
    <source>
        <dbReference type="EMBL" id="SFT76722.1"/>
    </source>
</evidence>
<sequence length="504" mass="56766">MNKAVNLYLPLLVSGIALVTASVSVQADSSHPVKHFPKTATQWKATTQKDIEAAYQQSVDNHPGMFDSDNPGFPQLLFNAKQHALMLADQVENAQGYAAAIARFNSVLQDGHAGAVALLPDDVKLPRRWPGFSAVWRGDGLKVYYSEHDKVTKGDKIVRCNNTPIEPLMRDTLFKFYGEVDQPGHWWNQGWRLLVDDGNPFLTPFKSCDFVKVSGATYSVRLEWSERPKNVRQHLVNAYNGDELEVGLHWATQEIAWVAMPSFSPNEEQKARYRQLFTDLAEQREQLLTAKAVILDLRHNQGGSTYWSMKIAEQLWGPQHVTSRREQLAKNTRVWWRASKDNTQYLESLKTKVQDQPEVFAIVKQVSAGMQTALDMGEPFYIEKKPATTPVLDEVSESDFNTKAIVIVPGQCASACLDAIDTFKLFSNTVLFGAPSSADSTYMDVRFVDTPSGLSKVIIPNKVYVNRARGKGDFYWPDIPYHGVDWTTEVLLEHIERVIKSSDL</sequence>
<protein>
    <submittedName>
        <fullName evidence="3">Peptidase family S41</fullName>
    </submittedName>
</protein>
<reference evidence="3 4" key="1">
    <citation type="submission" date="2016-10" db="EMBL/GenBank/DDBJ databases">
        <authorList>
            <person name="Varghese N."/>
            <person name="Submissions S."/>
        </authorList>
    </citation>
    <scope>NUCLEOTIDE SEQUENCE [LARGE SCALE GENOMIC DNA]</scope>
    <source>
        <strain evidence="3 4">CGMCC 1.8499</strain>
    </source>
</reference>
<evidence type="ECO:0000259" key="2">
    <source>
        <dbReference type="Pfam" id="PF03572"/>
    </source>
</evidence>
<keyword evidence="1" id="KW-0732">Signal</keyword>
<dbReference type="EMBL" id="FPAZ01000009">
    <property type="protein sequence ID" value="SFT76722.1"/>
    <property type="molecule type" value="Genomic_DNA"/>
</dbReference>
<feature type="chain" id="PRO_5047271517" evidence="1">
    <location>
        <begin position="28"/>
        <end position="504"/>
    </location>
</feature>
<name>A0ABY1GI74_9GAMM</name>
<evidence type="ECO:0000256" key="1">
    <source>
        <dbReference type="SAM" id="SignalP"/>
    </source>
</evidence>
<accession>A0ABY1GI74</accession>